<accession>A0ABN5JHD8</accession>
<dbReference type="RefSeq" id="WP_005949106.1">
    <property type="nucleotide sequence ID" value="NZ_CP028103.1"/>
</dbReference>
<reference evidence="2" key="1">
    <citation type="journal article" date="2018" name="MSphere">
        <title>Fusobacterium Genomics Using MinION and Illumina Sequencing Enables Genome Completion and Correction.</title>
        <authorList>
            <person name="Todd S.M."/>
            <person name="Settlage R.E."/>
            <person name="Lahmers K.K."/>
            <person name="Slade D.J."/>
        </authorList>
    </citation>
    <scope>NUCLEOTIDE SEQUENCE [LARGE SCALE GENOMIC DNA]</scope>
    <source>
        <strain evidence="2">ATCC 27725</strain>
    </source>
</reference>
<evidence type="ECO:0000313" key="2">
    <source>
        <dbReference type="Proteomes" id="UP000241238"/>
    </source>
</evidence>
<evidence type="ECO:0000313" key="1">
    <source>
        <dbReference type="EMBL" id="AVQ30249.1"/>
    </source>
</evidence>
<protein>
    <submittedName>
        <fullName evidence="1">Uncharacterized protein</fullName>
    </submittedName>
</protein>
<dbReference type="Proteomes" id="UP000241238">
    <property type="component" value="Chromosome"/>
</dbReference>
<sequence>MKIKLFYFIISCIFAILTSTNNRIDRVHSQFKEKEQNILLLEIQESKIKNYTPILVDKIEPANNFTNKLKGKFDFFYEDIFRSEINKEIVKKSNKVEILDDNFFYYTILYRYKSRVLRI</sequence>
<keyword evidence="2" id="KW-1185">Reference proteome</keyword>
<organism evidence="1 2">
    <name type="scientific">Fusobacterium varium ATCC 27725</name>
    <dbReference type="NCBI Taxonomy" id="469618"/>
    <lineage>
        <taxon>Bacteria</taxon>
        <taxon>Fusobacteriati</taxon>
        <taxon>Fusobacteriota</taxon>
        <taxon>Fusobacteriia</taxon>
        <taxon>Fusobacteriales</taxon>
        <taxon>Fusobacteriaceae</taxon>
        <taxon>Fusobacterium</taxon>
    </lineage>
</organism>
<dbReference type="EMBL" id="CP028103">
    <property type="protein sequence ID" value="AVQ30249.1"/>
    <property type="molecule type" value="Genomic_DNA"/>
</dbReference>
<dbReference type="GeneID" id="77466946"/>
<gene>
    <name evidence="1" type="ORF">C4N18_03005</name>
</gene>
<name>A0ABN5JHD8_FUSVA</name>
<proteinExistence type="predicted"/>